<evidence type="ECO:0000313" key="1">
    <source>
        <dbReference type="EMBL" id="PSB04787.1"/>
    </source>
</evidence>
<accession>A0A2T1C9G2</accession>
<name>A0A2T1C9G2_9CYAN</name>
<dbReference type="AlphaFoldDB" id="A0A2T1C9G2"/>
<reference evidence="1 2" key="2">
    <citation type="submission" date="2018-03" db="EMBL/GenBank/DDBJ databases">
        <title>The ancient ancestry and fast evolution of plastids.</title>
        <authorList>
            <person name="Moore K.R."/>
            <person name="Magnabosco C."/>
            <person name="Momper L."/>
            <person name="Gold D.A."/>
            <person name="Bosak T."/>
            <person name="Fournier G.P."/>
        </authorList>
    </citation>
    <scope>NUCLEOTIDE SEQUENCE [LARGE SCALE GENOMIC DNA]</scope>
    <source>
        <strain evidence="1 2">CCAP 1448/3</strain>
    </source>
</reference>
<evidence type="ECO:0000313" key="2">
    <source>
        <dbReference type="Proteomes" id="UP000238762"/>
    </source>
</evidence>
<comment type="caution">
    <text evidence="1">The sequence shown here is derived from an EMBL/GenBank/DDBJ whole genome shotgun (WGS) entry which is preliminary data.</text>
</comment>
<keyword evidence="2" id="KW-1185">Reference proteome</keyword>
<gene>
    <name evidence="1" type="ORF">C7B64_02175</name>
</gene>
<dbReference type="Proteomes" id="UP000238762">
    <property type="component" value="Unassembled WGS sequence"/>
</dbReference>
<organism evidence="1 2">
    <name type="scientific">Merismopedia glauca CCAP 1448/3</name>
    <dbReference type="NCBI Taxonomy" id="1296344"/>
    <lineage>
        <taxon>Bacteria</taxon>
        <taxon>Bacillati</taxon>
        <taxon>Cyanobacteriota</taxon>
        <taxon>Cyanophyceae</taxon>
        <taxon>Synechococcales</taxon>
        <taxon>Merismopediaceae</taxon>
        <taxon>Merismopedia</taxon>
    </lineage>
</organism>
<protein>
    <submittedName>
        <fullName evidence="1">Uncharacterized protein</fullName>
    </submittedName>
</protein>
<dbReference type="OrthoDB" id="531681at2"/>
<sequence>MTKLPLLSGLGVSLGLLFLVTQAAPSLANPVRVYYPINRYQPYQGYTNWIYGSPIPAPMPVNPITGSAVNSQSYNGYIIRQPLNRSYRRINNSILVNPTVINSQVSNSVLVNPVVVDTDSDLPVYLRRSEGYRNQYWHY</sequence>
<proteinExistence type="predicted"/>
<dbReference type="EMBL" id="PVWJ01000007">
    <property type="protein sequence ID" value="PSB04787.1"/>
    <property type="molecule type" value="Genomic_DNA"/>
</dbReference>
<reference evidence="1 2" key="1">
    <citation type="submission" date="2018-02" db="EMBL/GenBank/DDBJ databases">
        <authorList>
            <person name="Cohen D.B."/>
            <person name="Kent A.D."/>
        </authorList>
    </citation>
    <scope>NUCLEOTIDE SEQUENCE [LARGE SCALE GENOMIC DNA]</scope>
    <source>
        <strain evidence="1 2">CCAP 1448/3</strain>
    </source>
</reference>
<dbReference type="RefSeq" id="WP_106287022.1">
    <property type="nucleotide sequence ID" value="NZ_CAWNTC010000151.1"/>
</dbReference>